<accession>A0A0L8IMW2</accession>
<proteinExistence type="predicted"/>
<dbReference type="RefSeq" id="WP_003402429.1">
    <property type="nucleotide sequence ID" value="NZ_LGAR01000136.1"/>
</dbReference>
<comment type="caution">
    <text evidence="1">The sequence shown here is derived from an EMBL/GenBank/DDBJ whole genome shotgun (WGS) entry which is preliminary data.</text>
</comment>
<evidence type="ECO:0000313" key="1">
    <source>
        <dbReference type="EMBL" id="KPW18331.1"/>
    </source>
</evidence>
<gene>
    <name evidence="1" type="ORF">ALO91_04178</name>
</gene>
<dbReference type="EMBL" id="LJPM01000323">
    <property type="protein sequence ID" value="KPW18331.1"/>
    <property type="molecule type" value="Genomic_DNA"/>
</dbReference>
<dbReference type="Pfam" id="PF18928">
    <property type="entry name" value="DUF5677"/>
    <property type="match status" value="1"/>
</dbReference>
<dbReference type="Proteomes" id="UP000050297">
    <property type="component" value="Unassembled WGS sequence"/>
</dbReference>
<dbReference type="PATRIC" id="fig|199198.4.peg.815"/>
<organism evidence="1 2">
    <name type="scientific">Pseudomonas syringae pv. aceris</name>
    <dbReference type="NCBI Taxonomy" id="199198"/>
    <lineage>
        <taxon>Bacteria</taxon>
        <taxon>Pseudomonadati</taxon>
        <taxon>Pseudomonadota</taxon>
        <taxon>Gammaproteobacteria</taxon>
        <taxon>Pseudomonadales</taxon>
        <taxon>Pseudomonadaceae</taxon>
        <taxon>Pseudomonas</taxon>
        <taxon>Pseudomonas syringae</taxon>
    </lineage>
</organism>
<protein>
    <submittedName>
        <fullName evidence="1">Uncharacterized protein</fullName>
    </submittedName>
</protein>
<dbReference type="AlphaFoldDB" id="A0A0L8IMW2"/>
<sequence>MVKDEGKADRQALADQGMLGEEPSMTYLERVNGLDNVVRECMHISQGYAGIKSPSGKHYYASVLFTALCTRAVSLLTLVPHTPWASKLIEHWDYASVAGITRTILELRLAFHYLCAERCSEEEWDCRWNVFNLHDCNSRRRMFEATGDSLEQVAGFDAQAEELRERIRANAFFQSLTPHKQKSLLHGQTAFLMPLEDIGERVGVEKARFRWLYVMLSSHVHGLPMSFYRIGAGDDERGRGLPSQTEESYTSLFLSFTMTLMVGARDELHELFEGLVPEQPEKSPTAPIPDVEAITDEMQIGETLAIHDDGSIRIEVTRESESAVTVVFVDVTSAQPVLRQQESEDKGRSLEWFDPFFWQVTINGAPATKTTFEELQESPYAFRVDVDAREVLFKT</sequence>
<evidence type="ECO:0000313" key="2">
    <source>
        <dbReference type="Proteomes" id="UP000050297"/>
    </source>
</evidence>
<dbReference type="InterPro" id="IPR043733">
    <property type="entry name" value="DUF5677"/>
</dbReference>
<name>A0A0L8IMW2_PSESX</name>
<reference evidence="1 2" key="1">
    <citation type="submission" date="2015-09" db="EMBL/GenBank/DDBJ databases">
        <title>Genome announcement of multiple Pseudomonas syringae strains.</title>
        <authorList>
            <person name="Thakur S."/>
            <person name="Wang P.W."/>
            <person name="Gong Y."/>
            <person name="Weir B.S."/>
            <person name="Guttman D.S."/>
        </authorList>
    </citation>
    <scope>NUCLEOTIDE SEQUENCE [LARGE SCALE GENOMIC DNA]</scope>
    <source>
        <strain evidence="1 2">ICMP2802</strain>
    </source>
</reference>